<gene>
    <name evidence="3" type="ORF">OTI717_LOCUS22381</name>
</gene>
<dbReference type="GO" id="GO:0008270">
    <property type="term" value="F:zinc ion binding"/>
    <property type="evidence" value="ECO:0007669"/>
    <property type="project" value="UniProtKB-KW"/>
</dbReference>
<name>A0A819G0N2_9BILA</name>
<dbReference type="AlphaFoldDB" id="A0A819G0N2"/>
<feature type="non-terminal residue" evidence="3">
    <location>
        <position position="1"/>
    </location>
</feature>
<dbReference type="GO" id="GO:0043161">
    <property type="term" value="P:proteasome-mediated ubiquitin-dependent protein catabolic process"/>
    <property type="evidence" value="ECO:0007669"/>
    <property type="project" value="TreeGrafter"/>
</dbReference>
<feature type="repeat" description="NHL" evidence="2">
    <location>
        <begin position="49"/>
        <end position="88"/>
    </location>
</feature>
<dbReference type="EMBL" id="CAJOAX010003802">
    <property type="protein sequence ID" value="CAF3873882.1"/>
    <property type="molecule type" value="Genomic_DNA"/>
</dbReference>
<dbReference type="PANTHER" id="PTHR24104:SF25">
    <property type="entry name" value="PROTEIN LIN-41"/>
    <property type="match status" value="1"/>
</dbReference>
<evidence type="ECO:0000256" key="1">
    <source>
        <dbReference type="ARBA" id="ARBA00022737"/>
    </source>
</evidence>
<dbReference type="GO" id="GO:0000209">
    <property type="term" value="P:protein polyubiquitination"/>
    <property type="evidence" value="ECO:0007669"/>
    <property type="project" value="TreeGrafter"/>
</dbReference>
<sequence>VTPFLFSLTLSYDPLIAPSISIYPLRGSAIDIHPNGRWQQNGFTVAGGTGRGNEINQLSYPKGLYADDDQTIYVADTDNHRIMEWKVGTTSDQVVTGGNGQGSGNGSGNRLDQLNRPTYVFVDRDQSVYVSDSWNHCVMKWMEGATQGVVVAGDQGEGNGLTQLSFHQGVVVHQLGTAYVTDYWNHRITRWPKEATQGSVIVGGNDDGEQSNQLYYLYGLSFDRHGNLCVVDYGNHRV</sequence>
<evidence type="ECO:0000313" key="3">
    <source>
        <dbReference type="EMBL" id="CAF3873882.1"/>
    </source>
</evidence>
<proteinExistence type="predicted"/>
<protein>
    <submittedName>
        <fullName evidence="3">Uncharacterized protein</fullName>
    </submittedName>
</protein>
<keyword evidence="1" id="KW-0677">Repeat</keyword>
<dbReference type="PROSITE" id="PS51125">
    <property type="entry name" value="NHL"/>
    <property type="match status" value="1"/>
</dbReference>
<comment type="caution">
    <text evidence="3">The sequence shown here is derived from an EMBL/GenBank/DDBJ whole genome shotgun (WGS) entry which is preliminary data.</text>
</comment>
<accession>A0A819G0N2</accession>
<dbReference type="Gene3D" id="2.120.10.30">
    <property type="entry name" value="TolB, C-terminal domain"/>
    <property type="match status" value="1"/>
</dbReference>
<dbReference type="CDD" id="cd05819">
    <property type="entry name" value="NHL"/>
    <property type="match status" value="1"/>
</dbReference>
<dbReference type="InterPro" id="IPR001258">
    <property type="entry name" value="NHL_repeat"/>
</dbReference>
<reference evidence="3" key="1">
    <citation type="submission" date="2021-02" db="EMBL/GenBank/DDBJ databases">
        <authorList>
            <person name="Nowell W R."/>
        </authorList>
    </citation>
    <scope>NUCLEOTIDE SEQUENCE</scope>
</reference>
<organism evidence="3 4">
    <name type="scientific">Rotaria sordida</name>
    <dbReference type="NCBI Taxonomy" id="392033"/>
    <lineage>
        <taxon>Eukaryota</taxon>
        <taxon>Metazoa</taxon>
        <taxon>Spiralia</taxon>
        <taxon>Gnathifera</taxon>
        <taxon>Rotifera</taxon>
        <taxon>Eurotatoria</taxon>
        <taxon>Bdelloidea</taxon>
        <taxon>Philodinida</taxon>
        <taxon>Philodinidae</taxon>
        <taxon>Rotaria</taxon>
    </lineage>
</organism>
<dbReference type="SUPFAM" id="SSF101898">
    <property type="entry name" value="NHL repeat"/>
    <property type="match status" value="1"/>
</dbReference>
<evidence type="ECO:0000313" key="4">
    <source>
        <dbReference type="Proteomes" id="UP000663823"/>
    </source>
</evidence>
<dbReference type="Proteomes" id="UP000663823">
    <property type="component" value="Unassembled WGS sequence"/>
</dbReference>
<dbReference type="InterPro" id="IPR011042">
    <property type="entry name" value="6-blade_b-propeller_TolB-like"/>
</dbReference>
<evidence type="ECO:0000256" key="2">
    <source>
        <dbReference type="PROSITE-ProRule" id="PRU00504"/>
    </source>
</evidence>
<dbReference type="GO" id="GO:0061630">
    <property type="term" value="F:ubiquitin protein ligase activity"/>
    <property type="evidence" value="ECO:0007669"/>
    <property type="project" value="TreeGrafter"/>
</dbReference>
<dbReference type="InterPro" id="IPR050952">
    <property type="entry name" value="TRIM-NHL_E3_ligases"/>
</dbReference>
<dbReference type="Pfam" id="PF01436">
    <property type="entry name" value="NHL"/>
    <property type="match status" value="2"/>
</dbReference>
<dbReference type="PANTHER" id="PTHR24104">
    <property type="entry name" value="E3 UBIQUITIN-PROTEIN LIGASE NHLRC1-RELATED"/>
    <property type="match status" value="1"/>
</dbReference>